<dbReference type="Pfam" id="PF00595">
    <property type="entry name" value="PDZ"/>
    <property type="match status" value="1"/>
</dbReference>
<dbReference type="Gene3D" id="2.30.42.10">
    <property type="match status" value="1"/>
</dbReference>
<dbReference type="PROSITE" id="PS50106">
    <property type="entry name" value="PDZ"/>
    <property type="match status" value="1"/>
</dbReference>
<dbReference type="InterPro" id="IPR001478">
    <property type="entry name" value="PDZ"/>
</dbReference>
<dbReference type="CDD" id="cd07560">
    <property type="entry name" value="Peptidase_S41_CPP"/>
    <property type="match status" value="1"/>
</dbReference>
<dbReference type="EMBL" id="CP001055">
    <property type="protein sequence ID" value="ACC98767.1"/>
    <property type="molecule type" value="Genomic_DNA"/>
</dbReference>
<evidence type="ECO:0000256" key="4">
    <source>
        <dbReference type="ARBA" id="ARBA00022825"/>
    </source>
</evidence>
<dbReference type="InterPro" id="IPR004447">
    <property type="entry name" value="Peptidase_S41A"/>
</dbReference>
<dbReference type="InterPro" id="IPR036034">
    <property type="entry name" value="PDZ_sf"/>
</dbReference>
<dbReference type="SUPFAM" id="SSF52096">
    <property type="entry name" value="ClpP/crotonase"/>
    <property type="match status" value="1"/>
</dbReference>
<dbReference type="GO" id="GO:0030288">
    <property type="term" value="C:outer membrane-bounded periplasmic space"/>
    <property type="evidence" value="ECO:0007669"/>
    <property type="project" value="TreeGrafter"/>
</dbReference>
<sequence length="444" mass="49616">MKNKINRQAVIIAVVFFLGTLFPYAYSGIDNGLQKLKTLVDVIEFVKGNYVEETKFEDLVTNAVKGVVNNLDLFSEYLPPKDYKDLKTETKGEFGGVGIRLTQGDGYLEISSPMPGTPAFEAEIMPKDRITHIDKESVANMTLEEAVEKMRGKIGSKVRLTIMRKKENSEEFETLPDFILKRAKIVPEVVYYRMLEDGIGYIYVIDFSGHTMEKLEQALKSLHKQGMTGLVLDLRFNPGGLLGAAVDMAGKFLGEEKLVVYTQGRRPIYYNEYKAPVKAEYKDLPMVLLVNEASASGSEIVAGALQDHNRAVLIGARTYGKASVQQVQPLGDGSAIRLTIARYYTPLGRLIHRNHKDKNSKDTGGIVPDILIKPEAEDLKQIYTLYNNAVHTPGKKTEYANINDTALDKAKELLKDPEKYEDVLLNSPAKKEAEEKVKNEEGKN</sequence>
<feature type="domain" description="PDZ" evidence="7">
    <location>
        <begin position="83"/>
        <end position="151"/>
    </location>
</feature>
<dbReference type="CDD" id="cd06782">
    <property type="entry name" value="cpPDZ_CPP-like"/>
    <property type="match status" value="1"/>
</dbReference>
<dbReference type="HOGENOM" id="CLU_017295_1_2_0"/>
<dbReference type="InterPro" id="IPR029045">
    <property type="entry name" value="ClpP/crotonase-like_dom_sf"/>
</dbReference>
<evidence type="ECO:0000256" key="2">
    <source>
        <dbReference type="ARBA" id="ARBA00022670"/>
    </source>
</evidence>
<dbReference type="GO" id="GO:0004252">
    <property type="term" value="F:serine-type endopeptidase activity"/>
    <property type="evidence" value="ECO:0007669"/>
    <property type="project" value="UniProtKB-EC"/>
</dbReference>
<dbReference type="GO" id="GO:0007165">
    <property type="term" value="P:signal transduction"/>
    <property type="evidence" value="ECO:0007669"/>
    <property type="project" value="TreeGrafter"/>
</dbReference>
<dbReference type="Proteomes" id="UP000001029">
    <property type="component" value="Chromosome"/>
</dbReference>
<protein>
    <submittedName>
        <fullName evidence="8">Periplasmic protease</fullName>
        <ecNumber evidence="8">3.4.21.102</ecNumber>
    </submittedName>
</protein>
<proteinExistence type="inferred from homology"/>
<dbReference type="KEGG" id="emi:Emin_1217"/>
<dbReference type="RefSeq" id="WP_012415382.1">
    <property type="nucleotide sequence ID" value="NC_010644.1"/>
</dbReference>
<evidence type="ECO:0000256" key="3">
    <source>
        <dbReference type="ARBA" id="ARBA00022801"/>
    </source>
</evidence>
<dbReference type="Gene3D" id="3.90.226.10">
    <property type="entry name" value="2-enoyl-CoA Hydratase, Chain A, domain 1"/>
    <property type="match status" value="1"/>
</dbReference>
<dbReference type="InterPro" id="IPR005151">
    <property type="entry name" value="Tail-specific_protease"/>
</dbReference>
<dbReference type="SUPFAM" id="SSF50156">
    <property type="entry name" value="PDZ domain-like"/>
    <property type="match status" value="1"/>
</dbReference>
<feature type="region of interest" description="Disordered" evidence="6">
    <location>
        <begin position="424"/>
        <end position="444"/>
    </location>
</feature>
<dbReference type="Gene3D" id="3.30.750.44">
    <property type="match status" value="1"/>
</dbReference>
<feature type="compositionally biased region" description="Basic and acidic residues" evidence="6">
    <location>
        <begin position="429"/>
        <end position="444"/>
    </location>
</feature>
<dbReference type="Pfam" id="PF03572">
    <property type="entry name" value="Peptidase_S41"/>
    <property type="match status" value="1"/>
</dbReference>
<dbReference type="OrthoDB" id="9812068at2"/>
<keyword evidence="9" id="KW-1185">Reference proteome</keyword>
<evidence type="ECO:0000256" key="6">
    <source>
        <dbReference type="SAM" id="MobiDB-lite"/>
    </source>
</evidence>
<keyword evidence="2 5" id="KW-0645">Protease</keyword>
<evidence type="ECO:0000259" key="7">
    <source>
        <dbReference type="PROSITE" id="PS50106"/>
    </source>
</evidence>
<keyword evidence="4 5" id="KW-0720">Serine protease</keyword>
<dbReference type="GO" id="GO:0006508">
    <property type="term" value="P:proteolysis"/>
    <property type="evidence" value="ECO:0007669"/>
    <property type="project" value="UniProtKB-KW"/>
</dbReference>
<dbReference type="MEROPS" id="S41.004"/>
<dbReference type="STRING" id="445932.Emin_1217"/>
<keyword evidence="3 5" id="KW-0378">Hydrolase</keyword>
<evidence type="ECO:0000256" key="1">
    <source>
        <dbReference type="ARBA" id="ARBA00009179"/>
    </source>
</evidence>
<dbReference type="NCBIfam" id="TIGR00225">
    <property type="entry name" value="prc"/>
    <property type="match status" value="1"/>
</dbReference>
<accession>B2KE21</accession>
<evidence type="ECO:0000313" key="9">
    <source>
        <dbReference type="Proteomes" id="UP000001029"/>
    </source>
</evidence>
<dbReference type="PANTHER" id="PTHR32060:SF30">
    <property type="entry name" value="CARBOXY-TERMINAL PROCESSING PROTEASE CTPA"/>
    <property type="match status" value="1"/>
</dbReference>
<dbReference type="SMART" id="SM00245">
    <property type="entry name" value="TSPc"/>
    <property type="match status" value="1"/>
</dbReference>
<evidence type="ECO:0000256" key="5">
    <source>
        <dbReference type="RuleBase" id="RU004404"/>
    </source>
</evidence>
<comment type="similarity">
    <text evidence="1 5">Belongs to the peptidase S41A family.</text>
</comment>
<name>B2KE21_ELUMP</name>
<dbReference type="AlphaFoldDB" id="B2KE21"/>
<evidence type="ECO:0000313" key="8">
    <source>
        <dbReference type="EMBL" id="ACC98767.1"/>
    </source>
</evidence>
<organism evidence="8 9">
    <name type="scientific">Elusimicrobium minutum (strain Pei191)</name>
    <dbReference type="NCBI Taxonomy" id="445932"/>
    <lineage>
        <taxon>Bacteria</taxon>
        <taxon>Pseudomonadati</taxon>
        <taxon>Elusimicrobiota</taxon>
        <taxon>Elusimicrobia</taxon>
        <taxon>Elusimicrobiales</taxon>
        <taxon>Elusimicrobiaceae</taxon>
        <taxon>Elusimicrobium</taxon>
    </lineage>
</organism>
<gene>
    <name evidence="8" type="ordered locus">Emin_1217</name>
</gene>
<reference evidence="8 9" key="1">
    <citation type="journal article" date="2009" name="Appl. Environ. Microbiol.">
        <title>Genomic analysis of 'Elusimicrobium minutum,' the first cultivated representative of the phylum 'Elusimicrobia' (formerly termite group 1).</title>
        <authorList>
            <person name="Herlemann D.P.R."/>
            <person name="Geissinger O."/>
            <person name="Ikeda-Ohtsubo W."/>
            <person name="Kunin V."/>
            <person name="Sun H."/>
            <person name="Lapidus A."/>
            <person name="Hugenholtz P."/>
            <person name="Brune A."/>
        </authorList>
    </citation>
    <scope>NUCLEOTIDE SEQUENCE [LARGE SCALE GENOMIC DNA]</scope>
    <source>
        <strain evidence="8 9">Pei191</strain>
    </source>
</reference>
<dbReference type="EC" id="3.4.21.102" evidence="8"/>
<dbReference type="PANTHER" id="PTHR32060">
    <property type="entry name" value="TAIL-SPECIFIC PROTEASE"/>
    <property type="match status" value="1"/>
</dbReference>
<dbReference type="SMART" id="SM00228">
    <property type="entry name" value="PDZ"/>
    <property type="match status" value="1"/>
</dbReference>
<dbReference type="FunFam" id="2.30.42.10:FF:000063">
    <property type="entry name" value="Peptidase, S41 family"/>
    <property type="match status" value="1"/>
</dbReference>